<dbReference type="Proteomes" id="UP001240150">
    <property type="component" value="Chromosome"/>
</dbReference>
<dbReference type="SUPFAM" id="SSF55781">
    <property type="entry name" value="GAF domain-like"/>
    <property type="match status" value="1"/>
</dbReference>
<accession>A0ABY8W889</accession>
<dbReference type="Pfam" id="PF13185">
    <property type="entry name" value="GAF_2"/>
    <property type="match status" value="1"/>
</dbReference>
<dbReference type="SMART" id="SM00091">
    <property type="entry name" value="PAS"/>
    <property type="match status" value="1"/>
</dbReference>
<feature type="transmembrane region" description="Helical" evidence="2">
    <location>
        <begin position="156"/>
        <end position="175"/>
    </location>
</feature>
<keyword evidence="7" id="KW-1185">Reference proteome</keyword>
<dbReference type="InterPro" id="IPR029016">
    <property type="entry name" value="GAF-like_dom_sf"/>
</dbReference>
<dbReference type="PROSITE" id="PS50113">
    <property type="entry name" value="PAC"/>
    <property type="match status" value="1"/>
</dbReference>
<dbReference type="Gene3D" id="3.30.70.270">
    <property type="match status" value="1"/>
</dbReference>
<feature type="region of interest" description="Disordered" evidence="1">
    <location>
        <begin position="1"/>
        <end position="24"/>
    </location>
</feature>
<dbReference type="InterPro" id="IPR000014">
    <property type="entry name" value="PAS"/>
</dbReference>
<dbReference type="InterPro" id="IPR035965">
    <property type="entry name" value="PAS-like_dom_sf"/>
</dbReference>
<evidence type="ECO:0000256" key="2">
    <source>
        <dbReference type="SAM" id="Phobius"/>
    </source>
</evidence>
<dbReference type="Pfam" id="PF08448">
    <property type="entry name" value="PAS_4"/>
    <property type="match status" value="1"/>
</dbReference>
<dbReference type="Pfam" id="PF00990">
    <property type="entry name" value="GGDEF"/>
    <property type="match status" value="1"/>
</dbReference>
<dbReference type="EC" id="2.7.7.65" evidence="6"/>
<dbReference type="RefSeq" id="WP_284914780.1">
    <property type="nucleotide sequence ID" value="NZ_CP126980.1"/>
</dbReference>
<feature type="domain" description="GGDEF" evidence="5">
    <location>
        <begin position="499"/>
        <end position="621"/>
    </location>
</feature>
<feature type="domain" description="PAC" evidence="4">
    <location>
        <begin position="252"/>
        <end position="306"/>
    </location>
</feature>
<dbReference type="Gene3D" id="3.30.450.20">
    <property type="entry name" value="PAS domain"/>
    <property type="match status" value="1"/>
</dbReference>
<keyword evidence="6" id="KW-0548">Nucleotidyltransferase</keyword>
<dbReference type="Gene3D" id="3.30.450.40">
    <property type="match status" value="1"/>
</dbReference>
<keyword evidence="2" id="KW-0472">Membrane</keyword>
<dbReference type="SUPFAM" id="SSF55073">
    <property type="entry name" value="Nucleotide cyclase"/>
    <property type="match status" value="1"/>
</dbReference>
<dbReference type="InterPro" id="IPR000700">
    <property type="entry name" value="PAS-assoc_C"/>
</dbReference>
<proteinExistence type="predicted"/>
<name>A0ABY8W889_9ACTN</name>
<feature type="transmembrane region" description="Helical" evidence="2">
    <location>
        <begin position="127"/>
        <end position="144"/>
    </location>
</feature>
<evidence type="ECO:0000256" key="1">
    <source>
        <dbReference type="SAM" id="MobiDB-lite"/>
    </source>
</evidence>
<dbReference type="CDD" id="cd00130">
    <property type="entry name" value="PAS"/>
    <property type="match status" value="1"/>
</dbReference>
<dbReference type="NCBIfam" id="TIGR00229">
    <property type="entry name" value="sensory_box"/>
    <property type="match status" value="1"/>
</dbReference>
<dbReference type="GO" id="GO:0052621">
    <property type="term" value="F:diguanylate cyclase activity"/>
    <property type="evidence" value="ECO:0007669"/>
    <property type="project" value="UniProtKB-EC"/>
</dbReference>
<dbReference type="NCBIfam" id="TIGR00254">
    <property type="entry name" value="GGDEF"/>
    <property type="match status" value="1"/>
</dbReference>
<reference evidence="6 7" key="1">
    <citation type="submission" date="2023-06" db="EMBL/GenBank/DDBJ databases">
        <authorList>
            <person name="Yushchuk O."/>
            <person name="Binda E."/>
            <person name="Ruckert-Reed C."/>
            <person name="Fedorenko V."/>
            <person name="Kalinowski J."/>
            <person name="Marinelli F."/>
        </authorList>
    </citation>
    <scope>NUCLEOTIDE SEQUENCE [LARGE SCALE GENOMIC DNA]</scope>
    <source>
        <strain evidence="6 7">NRRL 3884</strain>
    </source>
</reference>
<feature type="transmembrane region" description="Helical" evidence="2">
    <location>
        <begin position="58"/>
        <end position="75"/>
    </location>
</feature>
<evidence type="ECO:0000259" key="5">
    <source>
        <dbReference type="PROSITE" id="PS50887"/>
    </source>
</evidence>
<dbReference type="InterPro" id="IPR003018">
    <property type="entry name" value="GAF"/>
</dbReference>
<feature type="domain" description="PAS" evidence="3">
    <location>
        <begin position="192"/>
        <end position="245"/>
    </location>
</feature>
<keyword evidence="6" id="KW-0808">Transferase</keyword>
<sequence>MLSADRHDGPGGTVRTAAGARCPDDGPAARWRRAALAAYYVALMLADCLMLTGAARIVLTSLAAVTAAVLLVAATRGAGFRRAWQNLVYLPVLVAVAQVAITAQLHYTTTLLLTLVGVGGAVPARRTAVLAGLLGCAGWAAAVATEQRLRTPELGYYAAQLGMAAMLGVILHEALRRRQRDLRAARDELAVVLERFENLFQASPAGVGIADEHGVFVAVNPAFCDLVGMPADELVGASSHAYVEPGVPIDPAGREMRYVRPDGSVRWAWLTVGRTGVLDRTDTRHWMLIHLHDVTDRHVAERTVRESDRLLAAVSAAARRIRTGEDARGTIIEAVRELAEADSVSLLEPDGTDLVVTGDVGVEVAGTRVPMNGTSMIASVYRDGQPVFLADPDHDPRVSAALLRLVSARSMMWQPVIADGRVVAILVVSWRTRVTSVSDLRARAVALLADETALALEHERLLSRLEQMAYTDTLTGLSNRRAWQSRFAELLAAARADGQPLAVAIADLDHFKRYNDTYGHPAGDDLLITAAAAFRSQLRDGDLIARWGGEEFVIALPGCGDAAAAEILDRLRAATPAAETCSVGYAVWDGAEPSERLLERADNALYAAKSAGRDMVRGAVPVAVAS</sequence>
<dbReference type="EMBL" id="CP126980">
    <property type="protein sequence ID" value="WIM93572.1"/>
    <property type="molecule type" value="Genomic_DNA"/>
</dbReference>
<dbReference type="PANTHER" id="PTHR45138">
    <property type="entry name" value="REGULATORY COMPONENTS OF SENSORY TRANSDUCTION SYSTEM"/>
    <property type="match status" value="1"/>
</dbReference>
<organism evidence="6 7">
    <name type="scientific">Actinoplanes oblitus</name>
    <dbReference type="NCBI Taxonomy" id="3040509"/>
    <lineage>
        <taxon>Bacteria</taxon>
        <taxon>Bacillati</taxon>
        <taxon>Actinomycetota</taxon>
        <taxon>Actinomycetes</taxon>
        <taxon>Micromonosporales</taxon>
        <taxon>Micromonosporaceae</taxon>
        <taxon>Actinoplanes</taxon>
    </lineage>
</organism>
<dbReference type="SUPFAM" id="SSF55785">
    <property type="entry name" value="PYP-like sensor domain (PAS domain)"/>
    <property type="match status" value="1"/>
</dbReference>
<gene>
    <name evidence="6" type="ORF">ACTOB_005555</name>
</gene>
<dbReference type="InterPro" id="IPR050469">
    <property type="entry name" value="Diguanylate_Cyclase"/>
</dbReference>
<evidence type="ECO:0000313" key="7">
    <source>
        <dbReference type="Proteomes" id="UP001240150"/>
    </source>
</evidence>
<feature type="transmembrane region" description="Helical" evidence="2">
    <location>
        <begin position="87"/>
        <end position="107"/>
    </location>
</feature>
<dbReference type="InterPro" id="IPR013656">
    <property type="entry name" value="PAS_4"/>
</dbReference>
<dbReference type="CDD" id="cd01949">
    <property type="entry name" value="GGDEF"/>
    <property type="match status" value="1"/>
</dbReference>
<evidence type="ECO:0000313" key="6">
    <source>
        <dbReference type="EMBL" id="WIM93572.1"/>
    </source>
</evidence>
<evidence type="ECO:0000259" key="4">
    <source>
        <dbReference type="PROSITE" id="PS50113"/>
    </source>
</evidence>
<dbReference type="SMART" id="SM00065">
    <property type="entry name" value="GAF"/>
    <property type="match status" value="1"/>
</dbReference>
<dbReference type="SMART" id="SM00267">
    <property type="entry name" value="GGDEF"/>
    <property type="match status" value="1"/>
</dbReference>
<dbReference type="PROSITE" id="PS50887">
    <property type="entry name" value="GGDEF"/>
    <property type="match status" value="1"/>
</dbReference>
<keyword evidence="2" id="KW-1133">Transmembrane helix</keyword>
<dbReference type="InterPro" id="IPR000160">
    <property type="entry name" value="GGDEF_dom"/>
</dbReference>
<protein>
    <submittedName>
        <fullName evidence="6">Diguanylate cyclase</fullName>
        <ecNumber evidence="6">2.7.7.65</ecNumber>
    </submittedName>
</protein>
<dbReference type="InterPro" id="IPR043128">
    <property type="entry name" value="Rev_trsase/Diguanyl_cyclase"/>
</dbReference>
<dbReference type="PROSITE" id="PS50112">
    <property type="entry name" value="PAS"/>
    <property type="match status" value="1"/>
</dbReference>
<dbReference type="PANTHER" id="PTHR45138:SF9">
    <property type="entry name" value="DIGUANYLATE CYCLASE DGCM-RELATED"/>
    <property type="match status" value="1"/>
</dbReference>
<evidence type="ECO:0000259" key="3">
    <source>
        <dbReference type="PROSITE" id="PS50112"/>
    </source>
</evidence>
<dbReference type="InterPro" id="IPR029787">
    <property type="entry name" value="Nucleotide_cyclase"/>
</dbReference>
<keyword evidence="2" id="KW-0812">Transmembrane</keyword>